<evidence type="ECO:0000256" key="2">
    <source>
        <dbReference type="SAM" id="Phobius"/>
    </source>
</evidence>
<dbReference type="InterPro" id="IPR011701">
    <property type="entry name" value="MFS"/>
</dbReference>
<feature type="transmembrane region" description="Helical" evidence="2">
    <location>
        <begin position="162"/>
        <end position="183"/>
    </location>
</feature>
<feature type="compositionally biased region" description="Gly residues" evidence="1">
    <location>
        <begin position="37"/>
        <end position="46"/>
    </location>
</feature>
<feature type="transmembrane region" description="Helical" evidence="2">
    <location>
        <begin position="128"/>
        <end position="150"/>
    </location>
</feature>
<evidence type="ECO:0000256" key="1">
    <source>
        <dbReference type="SAM" id="MobiDB-lite"/>
    </source>
</evidence>
<reference evidence="3 4" key="1">
    <citation type="submission" date="2017-09" db="EMBL/GenBank/DDBJ databases">
        <authorList>
            <person name="Lee N."/>
            <person name="Cho B.-K."/>
        </authorList>
    </citation>
    <scope>NUCLEOTIDE SEQUENCE [LARGE SCALE GENOMIC DNA]</scope>
    <source>
        <strain evidence="3 4">ATCC 12853</strain>
    </source>
</reference>
<dbReference type="KEGG" id="ska:CP970_07490"/>
<keyword evidence="4" id="KW-1185">Reference proteome</keyword>
<feature type="compositionally biased region" description="Basic residues" evidence="1">
    <location>
        <begin position="70"/>
        <end position="83"/>
    </location>
</feature>
<keyword evidence="2" id="KW-0812">Transmembrane</keyword>
<dbReference type="AlphaFoldDB" id="A0A5J6GTM8"/>
<feature type="transmembrane region" description="Helical" evidence="2">
    <location>
        <begin position="287"/>
        <end position="305"/>
    </location>
</feature>
<name>A0A5J6GTM8_STRKN</name>
<organism evidence="3 4">
    <name type="scientific">Streptomyces kanamyceticus</name>
    <dbReference type="NCBI Taxonomy" id="1967"/>
    <lineage>
        <taxon>Bacteria</taxon>
        <taxon>Bacillati</taxon>
        <taxon>Actinomycetota</taxon>
        <taxon>Actinomycetes</taxon>
        <taxon>Kitasatosporales</taxon>
        <taxon>Streptomycetaceae</taxon>
        <taxon>Streptomyces</taxon>
    </lineage>
</organism>
<feature type="region of interest" description="Disordered" evidence="1">
    <location>
        <begin position="30"/>
        <end position="84"/>
    </location>
</feature>
<sequence>MPRPVPGPGVAVGAWRREHSERWCGCTRDHGDTGHAPRGGGRGGARVRGCRSASGGRVGPVRAGGLRCPSGRRRADARRRRQRSCAPVSRALESGYQQEHGEATSRIKANSLNRDIGKQHKDVHRKRFLWLIAPAAPWVFGSISLAIVTLPGLVERGVDSWSAAYTGLLTALTFVVGLCVQPLGRRLHHRGSARGFVGAQLVTALAMVPAVFTAREHSPLLMLVAVSLLGAGYGLGVMAGLLEMQHIGEPGGLTQATGAYYSLAYLGFLLPLGLAASVQSAHISYPGIFAVLAFVLLAQAGWSAFSSRRWPSPATGIECLASRSTTRG</sequence>
<dbReference type="InterPro" id="IPR036259">
    <property type="entry name" value="MFS_trans_sf"/>
</dbReference>
<feature type="transmembrane region" description="Helical" evidence="2">
    <location>
        <begin position="220"/>
        <end position="242"/>
    </location>
</feature>
<accession>A0A5J6GTM8</accession>
<keyword evidence="2" id="KW-0472">Membrane</keyword>
<evidence type="ECO:0000313" key="3">
    <source>
        <dbReference type="EMBL" id="QEU97158.1"/>
    </source>
</evidence>
<dbReference type="Proteomes" id="UP000325529">
    <property type="component" value="Chromosome"/>
</dbReference>
<dbReference type="Gene3D" id="1.20.1250.20">
    <property type="entry name" value="MFS general substrate transporter like domains"/>
    <property type="match status" value="1"/>
</dbReference>
<feature type="transmembrane region" description="Helical" evidence="2">
    <location>
        <begin position="263"/>
        <end position="281"/>
    </location>
</feature>
<dbReference type="EMBL" id="CP023699">
    <property type="protein sequence ID" value="QEU97158.1"/>
    <property type="molecule type" value="Genomic_DNA"/>
</dbReference>
<dbReference type="Pfam" id="PF07690">
    <property type="entry name" value="MFS_1"/>
    <property type="match status" value="1"/>
</dbReference>
<gene>
    <name evidence="3" type="ORF">CP970_07490</name>
</gene>
<evidence type="ECO:0000313" key="4">
    <source>
        <dbReference type="Proteomes" id="UP000325529"/>
    </source>
</evidence>
<keyword evidence="2" id="KW-1133">Transmembrane helix</keyword>
<dbReference type="GO" id="GO:0022857">
    <property type="term" value="F:transmembrane transporter activity"/>
    <property type="evidence" value="ECO:0007669"/>
    <property type="project" value="InterPro"/>
</dbReference>
<dbReference type="SUPFAM" id="SSF103473">
    <property type="entry name" value="MFS general substrate transporter"/>
    <property type="match status" value="1"/>
</dbReference>
<protein>
    <submittedName>
        <fullName evidence="3">MFS transporter</fullName>
    </submittedName>
</protein>
<proteinExistence type="predicted"/>